<comment type="caution">
    <text evidence="2">The sequence shown here is derived from an EMBL/GenBank/DDBJ whole genome shotgun (WGS) entry which is preliminary data.</text>
</comment>
<proteinExistence type="predicted"/>
<gene>
    <name evidence="2" type="ORF">GCM10010917_25280</name>
</gene>
<evidence type="ECO:0000313" key="2">
    <source>
        <dbReference type="EMBL" id="GGA38973.1"/>
    </source>
</evidence>
<feature type="coiled-coil region" evidence="1">
    <location>
        <begin position="118"/>
        <end position="145"/>
    </location>
</feature>
<keyword evidence="1" id="KW-0175">Coiled coil</keyword>
<protein>
    <submittedName>
        <fullName evidence="2">Uncharacterized protein</fullName>
    </submittedName>
</protein>
<evidence type="ECO:0000256" key="1">
    <source>
        <dbReference type="SAM" id="Coils"/>
    </source>
</evidence>
<reference evidence="3" key="1">
    <citation type="journal article" date="2019" name="Int. J. Syst. Evol. Microbiol.">
        <title>The Global Catalogue of Microorganisms (GCM) 10K type strain sequencing project: providing services to taxonomists for standard genome sequencing and annotation.</title>
        <authorList>
            <consortium name="The Broad Institute Genomics Platform"/>
            <consortium name="The Broad Institute Genome Sequencing Center for Infectious Disease"/>
            <person name="Wu L."/>
            <person name="Ma J."/>
        </authorList>
    </citation>
    <scope>NUCLEOTIDE SEQUENCE [LARGE SCALE GENOMIC DNA]</scope>
    <source>
        <strain evidence="3">CGMCC 1.15044</strain>
    </source>
</reference>
<accession>A0ABQ1G8X2</accession>
<dbReference type="RefSeq" id="WP_094092602.1">
    <property type="nucleotide sequence ID" value="NZ_BMHF01000008.1"/>
</dbReference>
<dbReference type="EMBL" id="BMHF01000008">
    <property type="protein sequence ID" value="GGA38973.1"/>
    <property type="molecule type" value="Genomic_DNA"/>
</dbReference>
<dbReference type="Proteomes" id="UP000609323">
    <property type="component" value="Unassembled WGS sequence"/>
</dbReference>
<name>A0ABQ1G8X2_9BACL</name>
<organism evidence="2 3">
    <name type="scientific">Paenibacillus physcomitrellae</name>
    <dbReference type="NCBI Taxonomy" id="1619311"/>
    <lineage>
        <taxon>Bacteria</taxon>
        <taxon>Bacillati</taxon>
        <taxon>Bacillota</taxon>
        <taxon>Bacilli</taxon>
        <taxon>Bacillales</taxon>
        <taxon>Paenibacillaceae</taxon>
        <taxon>Paenibacillus</taxon>
    </lineage>
</organism>
<sequence length="163" mass="19657">MPYRNSRKQLMEQQQSKELFSYFGLAVYYGQALEQQLVNLIMMMKLAEGKVPTEEDLEELYHRKLGNSLGQLVNEIRHHFSFTEEETEELVSIWKDRNRIVHDYFKERILETFSEEGRKAMIDELKQFKDRAKRLEDKLQQYTRQLYEQVEGLEEKEEAGRLE</sequence>
<evidence type="ECO:0000313" key="3">
    <source>
        <dbReference type="Proteomes" id="UP000609323"/>
    </source>
</evidence>
<keyword evidence="3" id="KW-1185">Reference proteome</keyword>